<keyword evidence="2" id="KW-1185">Reference proteome</keyword>
<protein>
    <recommendedName>
        <fullName evidence="3">Ig-like domain-containing protein</fullName>
    </recommendedName>
</protein>
<dbReference type="SUPFAM" id="SSF48726">
    <property type="entry name" value="Immunoglobulin"/>
    <property type="match status" value="1"/>
</dbReference>
<dbReference type="AlphaFoldDB" id="A0AAV2IPT0"/>
<dbReference type="InterPro" id="IPR036179">
    <property type="entry name" value="Ig-like_dom_sf"/>
</dbReference>
<organism evidence="1 2">
    <name type="scientific">Lymnaea stagnalis</name>
    <name type="common">Great pond snail</name>
    <name type="synonym">Helix stagnalis</name>
    <dbReference type="NCBI Taxonomy" id="6523"/>
    <lineage>
        <taxon>Eukaryota</taxon>
        <taxon>Metazoa</taxon>
        <taxon>Spiralia</taxon>
        <taxon>Lophotrochozoa</taxon>
        <taxon>Mollusca</taxon>
        <taxon>Gastropoda</taxon>
        <taxon>Heterobranchia</taxon>
        <taxon>Euthyneura</taxon>
        <taxon>Panpulmonata</taxon>
        <taxon>Hygrophila</taxon>
        <taxon>Lymnaeoidea</taxon>
        <taxon>Lymnaeidae</taxon>
        <taxon>Lymnaea</taxon>
    </lineage>
</organism>
<proteinExistence type="predicted"/>
<feature type="non-terminal residue" evidence="1">
    <location>
        <position position="103"/>
    </location>
</feature>
<evidence type="ECO:0000313" key="2">
    <source>
        <dbReference type="Proteomes" id="UP001497497"/>
    </source>
</evidence>
<sequence length="103" mass="11885">MCPGPLFKLSIQRKFEDSTGSDFVSIMIAGSFGIYPKPKHIIWPWTATFHYYNVSRPEDQYIILHNTNATCADAGVYRCHTEFDMPSGPLFFSYNKTQLLRKK</sequence>
<evidence type="ECO:0000313" key="1">
    <source>
        <dbReference type="EMBL" id="CAL1548123.1"/>
    </source>
</evidence>
<evidence type="ECO:0008006" key="3">
    <source>
        <dbReference type="Google" id="ProtNLM"/>
    </source>
</evidence>
<dbReference type="Proteomes" id="UP001497497">
    <property type="component" value="Unassembled WGS sequence"/>
</dbReference>
<name>A0AAV2IPT0_LYMST</name>
<accession>A0AAV2IPT0</accession>
<dbReference type="EMBL" id="CAXITT010001186">
    <property type="protein sequence ID" value="CAL1548123.1"/>
    <property type="molecule type" value="Genomic_DNA"/>
</dbReference>
<comment type="caution">
    <text evidence="1">The sequence shown here is derived from an EMBL/GenBank/DDBJ whole genome shotgun (WGS) entry which is preliminary data.</text>
</comment>
<gene>
    <name evidence="1" type="ORF">GSLYS_00021440001</name>
</gene>
<reference evidence="1 2" key="1">
    <citation type="submission" date="2024-04" db="EMBL/GenBank/DDBJ databases">
        <authorList>
            <consortium name="Genoscope - CEA"/>
            <person name="William W."/>
        </authorList>
    </citation>
    <scope>NUCLEOTIDE SEQUENCE [LARGE SCALE GENOMIC DNA]</scope>
</reference>